<keyword evidence="3" id="KW-1185">Reference proteome</keyword>
<comment type="caution">
    <text evidence="2">The sequence shown here is derived from an EMBL/GenBank/DDBJ whole genome shotgun (WGS) entry which is preliminary data.</text>
</comment>
<accession>A0A8H7PW30</accession>
<sequence length="111" mass="11639">MKFSTVPLLFLGLAASITATSYEIFIQNKAGDILYLDDTGRQCQCLSKTQTQLIANSYGGIVRVFASTDCTGAYDNIGSGDSISNAEWVNSVSFGASGSSSGPYGCPNLFA</sequence>
<organism evidence="2 3">
    <name type="scientific">Mortierella isabellina</name>
    <name type="common">Filamentous fungus</name>
    <name type="synonym">Umbelopsis isabellina</name>
    <dbReference type="NCBI Taxonomy" id="91625"/>
    <lineage>
        <taxon>Eukaryota</taxon>
        <taxon>Fungi</taxon>
        <taxon>Fungi incertae sedis</taxon>
        <taxon>Mucoromycota</taxon>
        <taxon>Mucoromycotina</taxon>
        <taxon>Umbelopsidomycetes</taxon>
        <taxon>Umbelopsidales</taxon>
        <taxon>Umbelopsidaceae</taxon>
        <taxon>Umbelopsis</taxon>
    </lineage>
</organism>
<evidence type="ECO:0000313" key="2">
    <source>
        <dbReference type="EMBL" id="KAG2181367.1"/>
    </source>
</evidence>
<dbReference type="EMBL" id="JAEPQZ010000005">
    <property type="protein sequence ID" value="KAG2181367.1"/>
    <property type="molecule type" value="Genomic_DNA"/>
</dbReference>
<evidence type="ECO:0000256" key="1">
    <source>
        <dbReference type="SAM" id="SignalP"/>
    </source>
</evidence>
<reference evidence="2" key="1">
    <citation type="submission" date="2020-12" db="EMBL/GenBank/DDBJ databases">
        <title>Metabolic potential, ecology and presence of endohyphal bacteria is reflected in genomic diversity of Mucoromycotina.</title>
        <authorList>
            <person name="Muszewska A."/>
            <person name="Okrasinska A."/>
            <person name="Steczkiewicz K."/>
            <person name="Drgas O."/>
            <person name="Orlowska M."/>
            <person name="Perlinska-Lenart U."/>
            <person name="Aleksandrzak-Piekarczyk T."/>
            <person name="Szatraj K."/>
            <person name="Zielenkiewicz U."/>
            <person name="Pilsyk S."/>
            <person name="Malc E."/>
            <person name="Mieczkowski P."/>
            <person name="Kruszewska J.S."/>
            <person name="Biernat P."/>
            <person name="Pawlowska J."/>
        </authorList>
    </citation>
    <scope>NUCLEOTIDE SEQUENCE</scope>
    <source>
        <strain evidence="2">WA0000067209</strain>
    </source>
</reference>
<dbReference type="Proteomes" id="UP000654370">
    <property type="component" value="Unassembled WGS sequence"/>
</dbReference>
<feature type="chain" id="PRO_5034585171" evidence="1">
    <location>
        <begin position="20"/>
        <end position="111"/>
    </location>
</feature>
<protein>
    <submittedName>
        <fullName evidence="2">Uncharacterized protein</fullName>
    </submittedName>
</protein>
<dbReference type="OrthoDB" id="2392449at2759"/>
<keyword evidence="1" id="KW-0732">Signal</keyword>
<feature type="signal peptide" evidence="1">
    <location>
        <begin position="1"/>
        <end position="19"/>
    </location>
</feature>
<gene>
    <name evidence="2" type="ORF">INT43_008950</name>
</gene>
<evidence type="ECO:0000313" key="3">
    <source>
        <dbReference type="Proteomes" id="UP000654370"/>
    </source>
</evidence>
<dbReference type="AlphaFoldDB" id="A0A8H7PW30"/>
<name>A0A8H7PW30_MORIS</name>
<proteinExistence type="predicted"/>